<keyword evidence="12" id="KW-0479">Metal-binding</keyword>
<dbReference type="Gene3D" id="3.10.10.10">
    <property type="entry name" value="HIV Type 1 Reverse Transcriptase, subunit A, domain 1"/>
    <property type="match status" value="1"/>
</dbReference>
<keyword evidence="9" id="KW-0808">Transferase</keyword>
<evidence type="ECO:0000256" key="19">
    <source>
        <dbReference type="ARBA" id="ARBA00022908"/>
    </source>
</evidence>
<dbReference type="Pfam" id="PF08284">
    <property type="entry name" value="RVP_2"/>
    <property type="match status" value="1"/>
</dbReference>
<dbReference type="PROSITE" id="PS50878">
    <property type="entry name" value="RT_POL"/>
    <property type="match status" value="1"/>
</dbReference>
<evidence type="ECO:0000256" key="28">
    <source>
        <dbReference type="SAM" id="MobiDB-lite"/>
    </source>
</evidence>
<keyword evidence="22" id="KW-0238">DNA-binding</keyword>
<keyword evidence="21" id="KW-0239">DNA-directed DNA polymerase</keyword>
<evidence type="ECO:0000256" key="8">
    <source>
        <dbReference type="ARBA" id="ARBA00022670"/>
    </source>
</evidence>
<dbReference type="InterPro" id="IPR041588">
    <property type="entry name" value="Integrase_H2C2"/>
</dbReference>
<dbReference type="EC" id="4.3.1.19" evidence="5"/>
<dbReference type="Pfam" id="PF00078">
    <property type="entry name" value="RVT_1"/>
    <property type="match status" value="1"/>
</dbReference>
<evidence type="ECO:0000259" key="29">
    <source>
        <dbReference type="PROSITE" id="PS50878"/>
    </source>
</evidence>
<dbReference type="InterPro" id="IPR050951">
    <property type="entry name" value="Retrovirus_Pol_polyprotein"/>
</dbReference>
<dbReference type="CDD" id="cd09274">
    <property type="entry name" value="RNase_HI_RT_Ty3"/>
    <property type="match status" value="1"/>
</dbReference>
<feature type="domain" description="Reverse transcriptase" evidence="29">
    <location>
        <begin position="591"/>
        <end position="770"/>
    </location>
</feature>
<comment type="cofactor">
    <cofactor evidence="2">
        <name>pyridoxal 5'-phosphate</name>
        <dbReference type="ChEBI" id="CHEBI:597326"/>
    </cofactor>
</comment>
<dbReference type="CDD" id="cd01562">
    <property type="entry name" value="Thr-dehyd"/>
    <property type="match status" value="1"/>
</dbReference>
<organism evidence="31 32">
    <name type="scientific">Arabis alpina</name>
    <name type="common">Alpine rock-cress</name>
    <dbReference type="NCBI Taxonomy" id="50452"/>
    <lineage>
        <taxon>Eukaryota</taxon>
        <taxon>Viridiplantae</taxon>
        <taxon>Streptophyta</taxon>
        <taxon>Embryophyta</taxon>
        <taxon>Tracheophyta</taxon>
        <taxon>Spermatophyta</taxon>
        <taxon>Magnoliopsida</taxon>
        <taxon>eudicotyledons</taxon>
        <taxon>Gunneridae</taxon>
        <taxon>Pentapetalae</taxon>
        <taxon>rosids</taxon>
        <taxon>malvids</taxon>
        <taxon>Brassicales</taxon>
        <taxon>Brassicaceae</taxon>
        <taxon>Arabideae</taxon>
        <taxon>Arabis</taxon>
    </lineage>
</organism>
<evidence type="ECO:0000256" key="24">
    <source>
        <dbReference type="ARBA" id="ARBA00023239"/>
    </source>
</evidence>
<evidence type="ECO:0000256" key="11">
    <source>
        <dbReference type="ARBA" id="ARBA00022722"/>
    </source>
</evidence>
<keyword evidence="20" id="KW-0695">RNA-directed DNA polymerase</keyword>
<evidence type="ECO:0000256" key="3">
    <source>
        <dbReference type="ARBA" id="ARBA00004810"/>
    </source>
</evidence>
<dbReference type="Pfam" id="PF17919">
    <property type="entry name" value="RT_RNaseH_2"/>
    <property type="match status" value="1"/>
</dbReference>
<dbReference type="Pfam" id="PF03732">
    <property type="entry name" value="Retrotrans_gag"/>
    <property type="match status" value="1"/>
</dbReference>
<dbReference type="PANTHER" id="PTHR37984:SF5">
    <property type="entry name" value="PROTEIN NYNRIN-LIKE"/>
    <property type="match status" value="1"/>
</dbReference>
<keyword evidence="16" id="KW-0378">Hydrolase</keyword>
<dbReference type="SUPFAM" id="SSF50630">
    <property type="entry name" value="Acid proteases"/>
    <property type="match status" value="1"/>
</dbReference>
<feature type="coiled-coil region" evidence="27">
    <location>
        <begin position="15"/>
        <end position="52"/>
    </location>
</feature>
<evidence type="ECO:0000256" key="16">
    <source>
        <dbReference type="ARBA" id="ARBA00022801"/>
    </source>
</evidence>
<dbReference type="eggNOG" id="KOG1250">
    <property type="taxonomic scope" value="Eukaryota"/>
</dbReference>
<dbReference type="SUPFAM" id="SSF53098">
    <property type="entry name" value="Ribonuclease H-like"/>
    <property type="match status" value="1"/>
</dbReference>
<keyword evidence="7" id="KW-0412">Isoleucine biosynthesis</keyword>
<keyword evidence="6" id="KW-0028">Amino-acid biosynthesis</keyword>
<dbReference type="GO" id="GO:0046872">
    <property type="term" value="F:metal ion binding"/>
    <property type="evidence" value="ECO:0007669"/>
    <property type="project" value="UniProtKB-KW"/>
</dbReference>
<name>A0A087H8D5_ARAAL</name>
<keyword evidence="8" id="KW-0645">Protease</keyword>
<dbReference type="GO" id="GO:0006310">
    <property type="term" value="P:DNA recombination"/>
    <property type="evidence" value="ECO:0007669"/>
    <property type="project" value="UniProtKB-KW"/>
</dbReference>
<dbReference type="SUPFAM" id="SSF53686">
    <property type="entry name" value="Tryptophan synthase beta subunit-like PLP-dependent enzymes"/>
    <property type="match status" value="1"/>
</dbReference>
<evidence type="ECO:0000256" key="21">
    <source>
        <dbReference type="ARBA" id="ARBA00022932"/>
    </source>
</evidence>
<dbReference type="Gene3D" id="3.30.420.10">
    <property type="entry name" value="Ribonuclease H-like superfamily/Ribonuclease H"/>
    <property type="match status" value="1"/>
</dbReference>
<dbReference type="SUPFAM" id="SSF56672">
    <property type="entry name" value="DNA/RNA polymerases"/>
    <property type="match status" value="1"/>
</dbReference>
<keyword evidence="26" id="KW-0100">Branched-chain amino acid biosynthesis</keyword>
<dbReference type="InterPro" id="IPR056924">
    <property type="entry name" value="SH3_Tf2-1"/>
</dbReference>
<keyword evidence="11" id="KW-0540">Nuclease</keyword>
<dbReference type="Gene3D" id="2.40.70.10">
    <property type="entry name" value="Acid Proteases"/>
    <property type="match status" value="1"/>
</dbReference>
<dbReference type="Gene3D" id="3.40.50.1100">
    <property type="match status" value="2"/>
</dbReference>
<dbReference type="InterPro" id="IPR012337">
    <property type="entry name" value="RNaseH-like_sf"/>
</dbReference>
<protein>
    <recommendedName>
        <fullName evidence="5">threonine ammonia-lyase</fullName>
        <ecNumber evidence="5">4.3.1.19</ecNumber>
    </recommendedName>
</protein>
<evidence type="ECO:0000256" key="9">
    <source>
        <dbReference type="ARBA" id="ARBA00022679"/>
    </source>
</evidence>
<dbReference type="GO" id="GO:0009097">
    <property type="term" value="P:isoleucine biosynthetic process"/>
    <property type="evidence" value="ECO:0007669"/>
    <property type="project" value="UniProtKB-KW"/>
</dbReference>
<dbReference type="FunFam" id="3.10.10.10:FF:000007">
    <property type="entry name" value="Retrovirus-related Pol polyprotein from transposon 17.6-like Protein"/>
    <property type="match status" value="1"/>
</dbReference>
<dbReference type="FunFam" id="3.30.70.270:FF:000020">
    <property type="entry name" value="Transposon Tf2-6 polyprotein-like Protein"/>
    <property type="match status" value="1"/>
</dbReference>
<comment type="similarity">
    <text evidence="4">Belongs to the serine/threonine dehydratase family.</text>
</comment>
<feature type="compositionally biased region" description="Polar residues" evidence="28">
    <location>
        <begin position="248"/>
        <end position="275"/>
    </location>
</feature>
<evidence type="ECO:0000256" key="13">
    <source>
        <dbReference type="ARBA" id="ARBA00022737"/>
    </source>
</evidence>
<comment type="pathway">
    <text evidence="3">Amino-acid biosynthesis; L-isoleucine biosynthesis; 2-oxobutanoate from L-threonine: step 1/1.</text>
</comment>
<dbReference type="FunFam" id="3.10.20.370:FF:000001">
    <property type="entry name" value="Retrovirus-related Pol polyprotein from transposon 17.6-like protein"/>
    <property type="match status" value="1"/>
</dbReference>
<evidence type="ECO:0000256" key="1">
    <source>
        <dbReference type="ARBA" id="ARBA00001274"/>
    </source>
</evidence>
<dbReference type="Gene3D" id="3.10.20.370">
    <property type="match status" value="1"/>
</dbReference>
<evidence type="ECO:0000256" key="2">
    <source>
        <dbReference type="ARBA" id="ARBA00001933"/>
    </source>
</evidence>
<dbReference type="eggNOG" id="KOG0017">
    <property type="taxonomic scope" value="Eukaryota"/>
</dbReference>
<dbReference type="InterPro" id="IPR041577">
    <property type="entry name" value="RT_RNaseH_2"/>
</dbReference>
<dbReference type="Gene3D" id="1.10.340.70">
    <property type="match status" value="1"/>
</dbReference>
<dbReference type="GO" id="GO:0003964">
    <property type="term" value="F:RNA-directed DNA polymerase activity"/>
    <property type="evidence" value="ECO:0007669"/>
    <property type="project" value="UniProtKB-KW"/>
</dbReference>
<comment type="catalytic activity">
    <reaction evidence="1">
        <text>L-threonine = 2-oxobutanoate + NH4(+)</text>
        <dbReference type="Rhea" id="RHEA:22108"/>
        <dbReference type="ChEBI" id="CHEBI:16763"/>
        <dbReference type="ChEBI" id="CHEBI:28938"/>
        <dbReference type="ChEBI" id="CHEBI:57926"/>
        <dbReference type="EC" id="4.3.1.19"/>
    </reaction>
</comment>
<keyword evidence="25" id="KW-0511">Multifunctional enzyme</keyword>
<dbReference type="CDD" id="cd00303">
    <property type="entry name" value="retropepsin_like"/>
    <property type="match status" value="1"/>
</dbReference>
<evidence type="ECO:0000256" key="27">
    <source>
        <dbReference type="SAM" id="Coils"/>
    </source>
</evidence>
<evidence type="ECO:0000256" key="18">
    <source>
        <dbReference type="ARBA" id="ARBA00022898"/>
    </source>
</evidence>
<evidence type="ECO:0000256" key="10">
    <source>
        <dbReference type="ARBA" id="ARBA00022695"/>
    </source>
</evidence>
<dbReference type="FunFam" id="1.10.340.70:FF:000001">
    <property type="entry name" value="Retrovirus-related Pol polyprotein from transposon gypsy-like Protein"/>
    <property type="match status" value="1"/>
</dbReference>
<feature type="domain" description="Integrase catalytic" evidence="30">
    <location>
        <begin position="1108"/>
        <end position="1272"/>
    </location>
</feature>
<evidence type="ECO:0000256" key="23">
    <source>
        <dbReference type="ARBA" id="ARBA00023172"/>
    </source>
</evidence>
<dbReference type="OMA" id="KPHQEEA"/>
<keyword evidence="18" id="KW-0663">Pyridoxal phosphate</keyword>
<feature type="region of interest" description="Disordered" evidence="28">
    <location>
        <begin position="233"/>
        <end position="279"/>
    </location>
</feature>
<dbReference type="InterPro" id="IPR001926">
    <property type="entry name" value="TrpB-like_PALP"/>
</dbReference>
<dbReference type="InterPro" id="IPR001584">
    <property type="entry name" value="Integrase_cat-core"/>
</dbReference>
<evidence type="ECO:0000256" key="5">
    <source>
        <dbReference type="ARBA" id="ARBA00012096"/>
    </source>
</evidence>
<dbReference type="InterPro" id="IPR043502">
    <property type="entry name" value="DNA/RNA_pol_sf"/>
</dbReference>
<gene>
    <name evidence="31" type="ordered locus">AALP_Aa3g106900</name>
</gene>
<evidence type="ECO:0000313" key="32">
    <source>
        <dbReference type="Proteomes" id="UP000029120"/>
    </source>
</evidence>
<evidence type="ECO:0000256" key="26">
    <source>
        <dbReference type="ARBA" id="ARBA00023304"/>
    </source>
</evidence>
<dbReference type="PANTHER" id="PTHR37984">
    <property type="entry name" value="PROTEIN CBG26694"/>
    <property type="match status" value="1"/>
</dbReference>
<keyword evidence="19" id="KW-0229">DNA integration</keyword>
<accession>A0A087H8D5</accession>
<evidence type="ECO:0000256" key="7">
    <source>
        <dbReference type="ARBA" id="ARBA00022624"/>
    </source>
</evidence>
<dbReference type="FunFam" id="3.40.50.1100:FF:000008">
    <property type="entry name" value="L-threonine dehydratase"/>
    <property type="match status" value="1"/>
</dbReference>
<dbReference type="Gene3D" id="3.30.70.270">
    <property type="match status" value="2"/>
</dbReference>
<evidence type="ECO:0000256" key="12">
    <source>
        <dbReference type="ARBA" id="ARBA00022723"/>
    </source>
</evidence>
<evidence type="ECO:0000313" key="31">
    <source>
        <dbReference type="EMBL" id="KFK38387.1"/>
    </source>
</evidence>
<dbReference type="InterPro" id="IPR043128">
    <property type="entry name" value="Rev_trsase/Diguanyl_cyclase"/>
</dbReference>
<dbReference type="GO" id="GO:0004519">
    <property type="term" value="F:endonuclease activity"/>
    <property type="evidence" value="ECO:0007669"/>
    <property type="project" value="UniProtKB-KW"/>
</dbReference>
<dbReference type="Pfam" id="PF24626">
    <property type="entry name" value="SH3_Tf2-1"/>
    <property type="match status" value="1"/>
</dbReference>
<dbReference type="Gramene" id="KFK38387">
    <property type="protein sequence ID" value="KFK38387"/>
    <property type="gene ID" value="AALP_AA3G106900"/>
</dbReference>
<dbReference type="InterPro" id="IPR036052">
    <property type="entry name" value="TrpB-like_PALP_sf"/>
</dbReference>
<keyword evidence="23" id="KW-0233">DNA recombination</keyword>
<dbReference type="EMBL" id="CM002871">
    <property type="protein sequence ID" value="KFK38387.1"/>
    <property type="molecule type" value="Genomic_DNA"/>
</dbReference>
<keyword evidence="14" id="KW-0064">Aspartyl protease</keyword>
<dbReference type="GO" id="GO:0003677">
    <property type="term" value="F:DNA binding"/>
    <property type="evidence" value="ECO:0007669"/>
    <property type="project" value="UniProtKB-KW"/>
</dbReference>
<dbReference type="PROSITE" id="PS50994">
    <property type="entry name" value="INTEGRASE"/>
    <property type="match status" value="1"/>
</dbReference>
<dbReference type="GO" id="GO:0004794">
    <property type="term" value="F:threonine deaminase activity"/>
    <property type="evidence" value="ECO:0007669"/>
    <property type="project" value="UniProtKB-EC"/>
</dbReference>
<dbReference type="Proteomes" id="UP000029120">
    <property type="component" value="Chromosome 3"/>
</dbReference>
<reference evidence="32" key="1">
    <citation type="journal article" date="2015" name="Nat. Plants">
        <title>Genome expansion of Arabis alpina linked with retrotransposition and reduced symmetric DNA methylation.</title>
        <authorList>
            <person name="Willing E.M."/>
            <person name="Rawat V."/>
            <person name="Mandakova T."/>
            <person name="Maumus F."/>
            <person name="James G.V."/>
            <person name="Nordstroem K.J."/>
            <person name="Becker C."/>
            <person name="Warthmann N."/>
            <person name="Chica C."/>
            <person name="Szarzynska B."/>
            <person name="Zytnicki M."/>
            <person name="Albani M.C."/>
            <person name="Kiefer C."/>
            <person name="Bergonzi S."/>
            <person name="Castaings L."/>
            <person name="Mateos J.L."/>
            <person name="Berns M.C."/>
            <person name="Bujdoso N."/>
            <person name="Piofczyk T."/>
            <person name="de Lorenzo L."/>
            <person name="Barrero-Sicilia C."/>
            <person name="Mateos I."/>
            <person name="Piednoel M."/>
            <person name="Hagmann J."/>
            <person name="Chen-Min-Tao R."/>
            <person name="Iglesias-Fernandez R."/>
            <person name="Schuster S.C."/>
            <person name="Alonso-Blanco C."/>
            <person name="Roudier F."/>
            <person name="Carbonero P."/>
            <person name="Paz-Ares J."/>
            <person name="Davis S.J."/>
            <person name="Pecinka A."/>
            <person name="Quesneville H."/>
            <person name="Colot V."/>
            <person name="Lysak M.A."/>
            <person name="Weigel D."/>
            <person name="Coupland G."/>
            <person name="Schneeberger K."/>
        </authorList>
    </citation>
    <scope>NUCLEOTIDE SEQUENCE [LARGE SCALE GENOMIC DNA]</scope>
    <source>
        <strain evidence="32">cv. Pajares</strain>
    </source>
</reference>
<keyword evidence="15" id="KW-0255">Endonuclease</keyword>
<evidence type="ECO:0000256" key="6">
    <source>
        <dbReference type="ARBA" id="ARBA00022605"/>
    </source>
</evidence>
<evidence type="ECO:0000256" key="14">
    <source>
        <dbReference type="ARBA" id="ARBA00022750"/>
    </source>
</evidence>
<dbReference type="GO" id="GO:0006508">
    <property type="term" value="P:proteolysis"/>
    <property type="evidence" value="ECO:0007669"/>
    <property type="project" value="UniProtKB-KW"/>
</dbReference>
<keyword evidence="24" id="KW-0456">Lyase</keyword>
<dbReference type="GO" id="GO:0015074">
    <property type="term" value="P:DNA integration"/>
    <property type="evidence" value="ECO:0007669"/>
    <property type="project" value="UniProtKB-KW"/>
</dbReference>
<dbReference type="Pfam" id="PF00291">
    <property type="entry name" value="PALP"/>
    <property type="match status" value="1"/>
</dbReference>
<evidence type="ECO:0000256" key="22">
    <source>
        <dbReference type="ARBA" id="ARBA00023125"/>
    </source>
</evidence>
<evidence type="ECO:0000256" key="4">
    <source>
        <dbReference type="ARBA" id="ARBA00010869"/>
    </source>
</evidence>
<keyword evidence="10" id="KW-0548">Nucleotidyltransferase</keyword>
<sequence>MTKPAEPTVSMGSEKTELEISVDELKLQMREVKQQLDALERIEQMMRNASHAPSPNSVAVQVDTLTGQSLNADVPQREGKSIMLDSPALFEGASRTLGFSPAPPQWSPPPEDRTTPLTRKLELPTFNGTQVENWVMKVEQYFELGEFSESQKLQAVRVCFDDDALMWYRWERDWNPFLNWAQMKHRLISQFASNTNTCAGQRLMTLRQEGSVKDYCRQFIGLATNAPEVGLAGNGAQKASGGPASSRPIATTPSHNNTASHNTDKGNSGNPNQSHNRVRPPFRRLTMTEIAQRKAAGLCFRCDEKWSVRHVCPKAELKVLLVQPDGSEIEWEPKKEDDDAVVVQDTAEFAALSLNSLVGISSPRTMKMKGQIANATVTVMIDSGASHNFVSLGLVQQLRLEVETTGGYGVVTGTGLTVPGNGICRSVTLSIQGYTLTTSFLPLELGSAEVILGMQWLETIEEMRVNWKLQRIRFHNEDREVLLQGDPGLCCTPVSLKAFWKVVSTEGEGMIVELNNCQQAGAEQQHNIPKDLQEVLVVFDQVFEEPQGLPPSRGREHSITLEPGSRPVTVRPFRYPQVQKAEIEKQVAVMLAAGIIRESTSPYSSPVLLVRKKDGSWRFCVDYRALNKATVGDSYPIPMIDQLLDELHGACVFSKLDLRSGYHQIRVRAEDVPKTAFRTHDGHYEFLVMPFGLTNAPATFQALMNDVFRQHLRKFVLVFFDDILVYSKSASEHRNHLQLVLQLLQDHQLYANKRKCQFGSRSIEYLGHVITAEGVSADASKIQAMVDWPEPRNVKALRGFLGLTGYYRKFVRGYGSIAKPLTSLLQKDQFRWSPEASTAFNNLKQAMVTVPVLTMADFDAQFVVESDASGTGLGAVLMQHQKPLAYFSQALTDRQKLKSVYERELMAIVFAIQKWRHYLLGRKFVVRTDQKSLKFLLEQRQINMEYQKWLTKILGFDFNIQYKSGLENKAADALSRRDAIPQLFALSIPAAIQLEDISSEVDKDLKLQKIKAEVLADPKSHAGFTVVQGRLLRQGKLVVPAQSHLVELILKEFHGSKIGGHGGVLKTQKRITAVFYWEGMLNTIRTYVAECQVCQRHKYSTLAPAGLLQPLPIPTQVWADISMDFFEGLPKFEGFDVIMVVVDRLTKYSHFISLAHPFGAPQVAMVFILEIVRLHGFPETLVSDRDTLFTGLFWTELFRLAGTKLCFSTAYHPQSDGQTEVTNRGLETYLRCFASDKPKSWVRFLPWAEFSYNSSYHSSIKMSPFQALYGREPPVLLKFENGSTVNATLENRLSERDATLEVIRQHLLRAQQVMKQQADTHRRDIEFAVGDWVFVKLKPYRQKSLAKRINEKLAARFYGPYEIEERIGAVAYKLKLPPGTRIHHTFHVSLLKAALGSALTPVSLPEQLTSEGVLEAQPALVLKERINSMSGQAELLIKWKDLPEYDSGNHAQGVAVSASKLGCTAVIAMPVTTPEIKVQSVENLGATVVLVGDSYDEAQAYAKKRAKEEGLTFIPPFDHPDVIAGQGTVGMEISRQAKGPLHAIFVPVGGGDLIAGIAAYVKKVSPEVKIIGVEPVDANAMALSLHHGERVILDQVGGFADGVAVKEVGEETFRISRKLMDGVVLVTRDAICASIKDMLEEKRSILEPAGALALAGAEAYCKYYGLKNLNVVAITSGANMNFDKLRLVTELANVGRQQDAVLATLMPENPVSFCKLVCV</sequence>
<dbReference type="GO" id="GO:0004190">
    <property type="term" value="F:aspartic-type endopeptidase activity"/>
    <property type="evidence" value="ECO:0007669"/>
    <property type="project" value="UniProtKB-KW"/>
</dbReference>
<dbReference type="CDD" id="cd01647">
    <property type="entry name" value="RT_LTR"/>
    <property type="match status" value="1"/>
</dbReference>
<evidence type="ECO:0000256" key="20">
    <source>
        <dbReference type="ARBA" id="ARBA00022918"/>
    </source>
</evidence>
<dbReference type="InterPro" id="IPR005162">
    <property type="entry name" value="Retrotrans_gag_dom"/>
</dbReference>
<proteinExistence type="inferred from homology"/>
<keyword evidence="17" id="KW-0460">Magnesium</keyword>
<evidence type="ECO:0000256" key="25">
    <source>
        <dbReference type="ARBA" id="ARBA00023268"/>
    </source>
</evidence>
<dbReference type="Pfam" id="PF17921">
    <property type="entry name" value="Integrase_H2C2"/>
    <property type="match status" value="1"/>
</dbReference>
<keyword evidence="13" id="KW-0677">Repeat</keyword>
<dbReference type="GO" id="GO:0003887">
    <property type="term" value="F:DNA-directed DNA polymerase activity"/>
    <property type="evidence" value="ECO:0007669"/>
    <property type="project" value="UniProtKB-KW"/>
</dbReference>
<dbReference type="InterPro" id="IPR036397">
    <property type="entry name" value="RNaseH_sf"/>
</dbReference>
<evidence type="ECO:0000256" key="15">
    <source>
        <dbReference type="ARBA" id="ARBA00022759"/>
    </source>
</evidence>
<dbReference type="InterPro" id="IPR021109">
    <property type="entry name" value="Peptidase_aspartic_dom_sf"/>
</dbReference>
<evidence type="ECO:0000256" key="17">
    <source>
        <dbReference type="ARBA" id="ARBA00022842"/>
    </source>
</evidence>
<keyword evidence="32" id="KW-1185">Reference proteome</keyword>
<evidence type="ECO:0000259" key="30">
    <source>
        <dbReference type="PROSITE" id="PS50994"/>
    </source>
</evidence>
<dbReference type="InterPro" id="IPR000477">
    <property type="entry name" value="RT_dom"/>
</dbReference>
<dbReference type="OrthoDB" id="4418812at2759"/>
<keyword evidence="27" id="KW-0175">Coiled coil</keyword>